<dbReference type="AlphaFoldDB" id="A0A5S6QQ47"/>
<feature type="chain" id="PRO_5024335166" evidence="2">
    <location>
        <begin position="19"/>
        <end position="343"/>
    </location>
</feature>
<dbReference type="Gene3D" id="3.30.559.10">
    <property type="entry name" value="Chloramphenicol acetyltransferase-like domain"/>
    <property type="match status" value="1"/>
</dbReference>
<name>A0A5S6QQ47_TRIMR</name>
<feature type="domain" description="Peripheral subunit-binding (PSBD)" evidence="3">
    <location>
        <begin position="60"/>
        <end position="97"/>
    </location>
</feature>
<dbReference type="Proteomes" id="UP000046395">
    <property type="component" value="Unassembled WGS sequence"/>
</dbReference>
<dbReference type="GO" id="GO:0005739">
    <property type="term" value="C:mitochondrion"/>
    <property type="evidence" value="ECO:0007669"/>
    <property type="project" value="TreeGrafter"/>
</dbReference>
<dbReference type="SUPFAM" id="SSF47005">
    <property type="entry name" value="Peripheral subunit-binding domain of 2-oxo acid dehydrogenase complex"/>
    <property type="match status" value="1"/>
</dbReference>
<proteinExistence type="inferred from homology"/>
<dbReference type="GO" id="GO:0045254">
    <property type="term" value="C:pyruvate dehydrogenase complex"/>
    <property type="evidence" value="ECO:0007669"/>
    <property type="project" value="InterPro"/>
</dbReference>
<reference evidence="5" key="1">
    <citation type="submission" date="2019-12" db="UniProtKB">
        <authorList>
            <consortium name="WormBaseParasite"/>
        </authorList>
    </citation>
    <scope>IDENTIFICATION</scope>
</reference>
<evidence type="ECO:0000256" key="2">
    <source>
        <dbReference type="SAM" id="SignalP"/>
    </source>
</evidence>
<dbReference type="GO" id="GO:0016746">
    <property type="term" value="F:acyltransferase activity"/>
    <property type="evidence" value="ECO:0007669"/>
    <property type="project" value="InterPro"/>
</dbReference>
<dbReference type="GO" id="GO:0006086">
    <property type="term" value="P:pyruvate decarboxylation to acetyl-CoA"/>
    <property type="evidence" value="ECO:0007669"/>
    <property type="project" value="InterPro"/>
</dbReference>
<protein>
    <submittedName>
        <fullName evidence="5">Peripheral subunit-binding (PSBD) domain-containing protein</fullName>
    </submittedName>
</protein>
<organism evidence="4 5">
    <name type="scientific">Trichuris muris</name>
    <name type="common">Mouse whipworm</name>
    <dbReference type="NCBI Taxonomy" id="70415"/>
    <lineage>
        <taxon>Eukaryota</taxon>
        <taxon>Metazoa</taxon>
        <taxon>Ecdysozoa</taxon>
        <taxon>Nematoda</taxon>
        <taxon>Enoplea</taxon>
        <taxon>Dorylaimia</taxon>
        <taxon>Trichinellida</taxon>
        <taxon>Trichuridae</taxon>
        <taxon>Trichuris</taxon>
    </lineage>
</organism>
<dbReference type="InterPro" id="IPR004167">
    <property type="entry name" value="PSBD"/>
</dbReference>
<dbReference type="PANTHER" id="PTHR23151">
    <property type="entry name" value="DIHYDROLIPOAMIDE ACETYL/SUCCINYL-TRANSFERASE-RELATED"/>
    <property type="match status" value="1"/>
</dbReference>
<dbReference type="STRING" id="70415.A0A5S6QQ47"/>
<dbReference type="Pfam" id="PF00198">
    <property type="entry name" value="2-oxoacid_dh"/>
    <property type="match status" value="1"/>
</dbReference>
<evidence type="ECO:0000313" key="4">
    <source>
        <dbReference type="Proteomes" id="UP000046395"/>
    </source>
</evidence>
<evidence type="ECO:0000256" key="1">
    <source>
        <dbReference type="ARBA" id="ARBA00007317"/>
    </source>
</evidence>
<dbReference type="InterPro" id="IPR023213">
    <property type="entry name" value="CAT-like_dom_sf"/>
</dbReference>
<sequence length="343" mass="37119">MVLNFLLILVDLFTVGNFSRISGSRMLGINAAVGYRLRLALCLSRSRLNHSTSSLPIQGLVGPAVRFLLLEYQIDASKVPATGPRNALLKQDVLDYITAHGIKKPPLAPALTGAEASIARITGSKRRSRSFVDVQLPSADLISKTAVPHGYLSTHANVTEIVNEMKKFATVGCELSFTSVVIRACVLALKTVPELNALSDGSRISLAAAVNVAVYVPSQGRSRAFGVLRGAEKMTMKEIEMNRQKIEQHIADGTLSSDNLEGGTFSVCNLSDLNVSDSAELVRPPQVATLSVGRLHQFVSGEQCQTDRVKATLSFNNAVVSEELASKFLEKFRFLMEHPLLLS</sequence>
<keyword evidence="4" id="KW-1185">Reference proteome</keyword>
<feature type="signal peptide" evidence="2">
    <location>
        <begin position="1"/>
        <end position="18"/>
    </location>
</feature>
<accession>A0A5S6QQ47</accession>
<dbReference type="InterPro" id="IPR001078">
    <property type="entry name" value="2-oxoacid_DH_actylTfrase"/>
</dbReference>
<keyword evidence="2" id="KW-0732">Signal</keyword>
<dbReference type="Gene3D" id="4.10.320.10">
    <property type="entry name" value="E3-binding domain"/>
    <property type="match status" value="1"/>
</dbReference>
<evidence type="ECO:0000259" key="3">
    <source>
        <dbReference type="PROSITE" id="PS51826"/>
    </source>
</evidence>
<evidence type="ECO:0000313" key="5">
    <source>
        <dbReference type="WBParaSite" id="TMUE_2000009461.1"/>
    </source>
</evidence>
<dbReference type="PANTHER" id="PTHR23151:SF90">
    <property type="entry name" value="DIHYDROLIPOYLLYSINE-RESIDUE ACETYLTRANSFERASE COMPONENT OF PYRUVATE DEHYDROGENASE COMPLEX, MITOCHONDRIAL-RELATED"/>
    <property type="match status" value="1"/>
</dbReference>
<dbReference type="InterPro" id="IPR036625">
    <property type="entry name" value="E3-bd_dom_sf"/>
</dbReference>
<comment type="similarity">
    <text evidence="1">Belongs to the 2-oxoacid dehydrogenase family.</text>
</comment>
<dbReference type="PROSITE" id="PS51826">
    <property type="entry name" value="PSBD"/>
    <property type="match status" value="1"/>
</dbReference>
<dbReference type="WBParaSite" id="TMUE_2000009461.1">
    <property type="protein sequence ID" value="TMUE_2000009461.1"/>
    <property type="gene ID" value="WBGene00291463"/>
</dbReference>
<dbReference type="Pfam" id="PF02817">
    <property type="entry name" value="E3_binding"/>
    <property type="match status" value="1"/>
</dbReference>
<dbReference type="SUPFAM" id="SSF52777">
    <property type="entry name" value="CoA-dependent acyltransferases"/>
    <property type="match status" value="1"/>
</dbReference>
<dbReference type="InterPro" id="IPR045257">
    <property type="entry name" value="E2/Pdx1"/>
</dbReference>